<protein>
    <submittedName>
        <fullName evidence="1">Uncharacterized protein</fullName>
    </submittedName>
</protein>
<dbReference type="EMBL" id="CACRXK020003523">
    <property type="protein sequence ID" value="CAB3999132.1"/>
    <property type="molecule type" value="Genomic_DNA"/>
</dbReference>
<comment type="caution">
    <text evidence="1">The sequence shown here is derived from an EMBL/GenBank/DDBJ whole genome shotgun (WGS) entry which is preliminary data.</text>
</comment>
<name>A0A6S7HXT4_PARCT</name>
<evidence type="ECO:0000313" key="1">
    <source>
        <dbReference type="EMBL" id="CAB3999132.1"/>
    </source>
</evidence>
<sequence>MANMLIGERFLKSFNVFKTKSNQHYENVKTFQRCLPSVVQKIMSSFDIQQRSQFSILSVGSGTGEVDIEIVNIVRQELQKQQQWSHISIFNRAIEPNLQSSNKYKENIAKFGDVVSSRYEVRQQTFQEYQESKEDPVSFDIVHFMHSLYYVDLEQTVLYCLENQLTEMGCLVCLMNDNESICNTVLMKQDELSNKASTLAQTSEELIKMAEKCGWKHEINCQKLFVDVTEVLNADSVEGNLLLDFLTNTENFRKSANNHVLEVTLEFIEQLAIAKDGKYLGEIKESLVFIYK</sequence>
<dbReference type="OrthoDB" id="5956379at2759"/>
<dbReference type="SUPFAM" id="SSF53335">
    <property type="entry name" value="S-adenosyl-L-methionine-dependent methyltransferases"/>
    <property type="match status" value="1"/>
</dbReference>
<organism evidence="1 2">
    <name type="scientific">Paramuricea clavata</name>
    <name type="common">Red gorgonian</name>
    <name type="synonym">Violescent sea-whip</name>
    <dbReference type="NCBI Taxonomy" id="317549"/>
    <lineage>
        <taxon>Eukaryota</taxon>
        <taxon>Metazoa</taxon>
        <taxon>Cnidaria</taxon>
        <taxon>Anthozoa</taxon>
        <taxon>Octocorallia</taxon>
        <taxon>Malacalcyonacea</taxon>
        <taxon>Plexauridae</taxon>
        <taxon>Paramuricea</taxon>
    </lineage>
</organism>
<dbReference type="Gene3D" id="3.40.50.150">
    <property type="entry name" value="Vaccinia Virus protein VP39"/>
    <property type="match status" value="1"/>
</dbReference>
<gene>
    <name evidence="1" type="ORF">PACLA_8A073895</name>
</gene>
<dbReference type="InterPro" id="IPR029063">
    <property type="entry name" value="SAM-dependent_MTases_sf"/>
</dbReference>
<keyword evidence="2" id="KW-1185">Reference proteome</keyword>
<accession>A0A6S7HXT4</accession>
<proteinExistence type="predicted"/>
<dbReference type="AlphaFoldDB" id="A0A6S7HXT4"/>
<evidence type="ECO:0000313" key="2">
    <source>
        <dbReference type="Proteomes" id="UP001152795"/>
    </source>
</evidence>
<dbReference type="Proteomes" id="UP001152795">
    <property type="component" value="Unassembled WGS sequence"/>
</dbReference>
<reference evidence="1" key="1">
    <citation type="submission" date="2020-04" db="EMBL/GenBank/DDBJ databases">
        <authorList>
            <person name="Alioto T."/>
            <person name="Alioto T."/>
            <person name="Gomez Garrido J."/>
        </authorList>
    </citation>
    <scope>NUCLEOTIDE SEQUENCE</scope>
    <source>
        <strain evidence="1">A484AB</strain>
    </source>
</reference>